<protein>
    <submittedName>
        <fullName evidence="5">HYPK_UBA domain-containing protein</fullName>
    </submittedName>
</protein>
<dbReference type="PANTHER" id="PTHR31184">
    <property type="entry name" value="HUNTINGTIN-INTERACTING PROTEIN K FAMILY MEMBER"/>
    <property type="match status" value="1"/>
</dbReference>
<dbReference type="GO" id="GO:0050821">
    <property type="term" value="P:protein stabilization"/>
    <property type="evidence" value="ECO:0007669"/>
    <property type="project" value="TreeGrafter"/>
</dbReference>
<dbReference type="CDD" id="cd14361">
    <property type="entry name" value="UBA_HYPK"/>
    <property type="match status" value="1"/>
</dbReference>
<evidence type="ECO:0000259" key="2">
    <source>
        <dbReference type="Pfam" id="PF19026"/>
    </source>
</evidence>
<dbReference type="Gene3D" id="1.10.8.10">
    <property type="entry name" value="DNA helicase RuvA subunit, C-terminal domain"/>
    <property type="match status" value="1"/>
</dbReference>
<feature type="region of interest" description="Disordered" evidence="1">
    <location>
        <begin position="1"/>
        <end position="29"/>
    </location>
</feature>
<dbReference type="GO" id="GO:0043066">
    <property type="term" value="P:negative regulation of apoptotic process"/>
    <property type="evidence" value="ECO:0007669"/>
    <property type="project" value="TreeGrafter"/>
</dbReference>
<dbReference type="InterPro" id="IPR052617">
    <property type="entry name" value="Huntingtin-int_K"/>
</dbReference>
<reference evidence="5" key="1">
    <citation type="submission" date="2016-04" db="UniProtKB">
        <authorList>
            <consortium name="WormBaseParasite"/>
        </authorList>
    </citation>
    <scope>IDENTIFICATION</scope>
</reference>
<dbReference type="OrthoDB" id="285219at2759"/>
<name>A0A0N4VFB5_ENTVE</name>
<keyword evidence="4" id="KW-1185">Reference proteome</keyword>
<feature type="domain" description="Nascent polypeptide-associated complex subunit alpha-like UBA" evidence="2">
    <location>
        <begin position="69"/>
        <end position="108"/>
    </location>
</feature>
<feature type="compositionally biased region" description="Basic and acidic residues" evidence="1">
    <location>
        <begin position="1"/>
        <end position="12"/>
    </location>
</feature>
<accession>A0A0N4VFB5</accession>
<reference evidence="3 4" key="2">
    <citation type="submission" date="2018-10" db="EMBL/GenBank/DDBJ databases">
        <authorList>
            <consortium name="Pathogen Informatics"/>
        </authorList>
    </citation>
    <scope>NUCLEOTIDE SEQUENCE [LARGE SCALE GENOMIC DNA]</scope>
</reference>
<dbReference type="Proteomes" id="UP000274131">
    <property type="component" value="Unassembled WGS sequence"/>
</dbReference>
<dbReference type="STRING" id="51028.A0A0N4VFB5"/>
<dbReference type="InterPro" id="IPR044034">
    <property type="entry name" value="NAC-like_UBA"/>
</dbReference>
<dbReference type="WBParaSite" id="EVEC_0000943101-mRNA-1">
    <property type="protein sequence ID" value="EVEC_0000943101-mRNA-1"/>
    <property type="gene ID" value="EVEC_0000943101"/>
</dbReference>
<sequence>MPDKETDEHEQSNGEESNNTTIKSKHDRANAADLEKVTDFQEESDSVKGVSREKLDSLISGAQVTKKKVVVKKEDIQLIVDELELPRARAEKKLIKHDGDVMLALKDLMGF</sequence>
<evidence type="ECO:0000313" key="4">
    <source>
        <dbReference type="Proteomes" id="UP000274131"/>
    </source>
</evidence>
<gene>
    <name evidence="3" type="ORF">EVEC_LOCUS8841</name>
</gene>
<proteinExistence type="predicted"/>
<evidence type="ECO:0000256" key="1">
    <source>
        <dbReference type="SAM" id="MobiDB-lite"/>
    </source>
</evidence>
<dbReference type="Pfam" id="PF19026">
    <property type="entry name" value="UBA_HYPK"/>
    <property type="match status" value="1"/>
</dbReference>
<evidence type="ECO:0000313" key="5">
    <source>
        <dbReference type="WBParaSite" id="EVEC_0000943101-mRNA-1"/>
    </source>
</evidence>
<dbReference type="AlphaFoldDB" id="A0A0N4VFB5"/>
<dbReference type="EMBL" id="UXUI01009642">
    <property type="protein sequence ID" value="VDD94090.1"/>
    <property type="molecule type" value="Genomic_DNA"/>
</dbReference>
<organism evidence="5">
    <name type="scientific">Enterobius vermicularis</name>
    <name type="common">Human pinworm</name>
    <dbReference type="NCBI Taxonomy" id="51028"/>
    <lineage>
        <taxon>Eukaryota</taxon>
        <taxon>Metazoa</taxon>
        <taxon>Ecdysozoa</taxon>
        <taxon>Nematoda</taxon>
        <taxon>Chromadorea</taxon>
        <taxon>Rhabditida</taxon>
        <taxon>Spirurina</taxon>
        <taxon>Oxyuridomorpha</taxon>
        <taxon>Oxyuroidea</taxon>
        <taxon>Oxyuridae</taxon>
        <taxon>Enterobius</taxon>
    </lineage>
</organism>
<evidence type="ECO:0000313" key="3">
    <source>
        <dbReference type="EMBL" id="VDD94090.1"/>
    </source>
</evidence>
<dbReference type="InterPro" id="IPR038922">
    <property type="entry name" value="HYPK_UBA"/>
</dbReference>
<dbReference type="PANTHER" id="PTHR31184:SF2">
    <property type="entry name" value="HUNTINGTIN-INTERACTING PROTEIN K"/>
    <property type="match status" value="1"/>
</dbReference>